<evidence type="ECO:0000313" key="4">
    <source>
        <dbReference type="Proteomes" id="UP001595075"/>
    </source>
</evidence>
<dbReference type="Gene3D" id="2.30.60.10">
    <property type="entry name" value="Cyanovirin-N"/>
    <property type="match status" value="1"/>
</dbReference>
<comment type="caution">
    <text evidence="3">The sequence shown here is derived from an EMBL/GenBank/DDBJ whole genome shotgun (WGS) entry which is preliminary data.</text>
</comment>
<evidence type="ECO:0000259" key="2">
    <source>
        <dbReference type="Pfam" id="PF08881"/>
    </source>
</evidence>
<keyword evidence="1" id="KW-0732">Signal</keyword>
<proteinExistence type="predicted"/>
<feature type="signal peptide" evidence="1">
    <location>
        <begin position="1"/>
        <end position="20"/>
    </location>
</feature>
<feature type="domain" description="Cyanovirin-N" evidence="2">
    <location>
        <begin position="27"/>
        <end position="75"/>
    </location>
</feature>
<reference evidence="3 4" key="1">
    <citation type="journal article" date="2024" name="Commun. Biol.">
        <title>Comparative genomic analysis of thermophilic fungi reveals convergent evolutionary adaptations and gene losses.</title>
        <authorList>
            <person name="Steindorff A.S."/>
            <person name="Aguilar-Pontes M.V."/>
            <person name="Robinson A.J."/>
            <person name="Andreopoulos B."/>
            <person name="LaButti K."/>
            <person name="Kuo A."/>
            <person name="Mondo S."/>
            <person name="Riley R."/>
            <person name="Otillar R."/>
            <person name="Haridas S."/>
            <person name="Lipzen A."/>
            <person name="Grimwood J."/>
            <person name="Schmutz J."/>
            <person name="Clum A."/>
            <person name="Reid I.D."/>
            <person name="Moisan M.C."/>
            <person name="Butler G."/>
            <person name="Nguyen T.T.M."/>
            <person name="Dewar K."/>
            <person name="Conant G."/>
            <person name="Drula E."/>
            <person name="Henrissat B."/>
            <person name="Hansel C."/>
            <person name="Singer S."/>
            <person name="Hutchinson M.I."/>
            <person name="de Vries R.P."/>
            <person name="Natvig D.O."/>
            <person name="Powell A.J."/>
            <person name="Tsang A."/>
            <person name="Grigoriev I.V."/>
        </authorList>
    </citation>
    <scope>NUCLEOTIDE SEQUENCE [LARGE SCALE GENOMIC DNA]</scope>
    <source>
        <strain evidence="3 4">CBS 494.80</strain>
    </source>
</reference>
<dbReference type="InterPro" id="IPR011058">
    <property type="entry name" value="Cyanovirin-N"/>
</dbReference>
<gene>
    <name evidence="3" type="ORF">VTL71DRAFT_7584</name>
</gene>
<accession>A0ABR4BVQ1</accession>
<evidence type="ECO:0000256" key="1">
    <source>
        <dbReference type="SAM" id="SignalP"/>
    </source>
</evidence>
<dbReference type="InterPro" id="IPR036673">
    <property type="entry name" value="Cyanovirin-N_sf"/>
</dbReference>
<dbReference type="EMBL" id="JAZHXI010000019">
    <property type="protein sequence ID" value="KAL2061311.1"/>
    <property type="molecule type" value="Genomic_DNA"/>
</dbReference>
<organism evidence="3 4">
    <name type="scientific">Oculimacula yallundae</name>
    <dbReference type="NCBI Taxonomy" id="86028"/>
    <lineage>
        <taxon>Eukaryota</taxon>
        <taxon>Fungi</taxon>
        <taxon>Dikarya</taxon>
        <taxon>Ascomycota</taxon>
        <taxon>Pezizomycotina</taxon>
        <taxon>Leotiomycetes</taxon>
        <taxon>Helotiales</taxon>
        <taxon>Ploettnerulaceae</taxon>
        <taxon>Oculimacula</taxon>
    </lineage>
</organism>
<keyword evidence="4" id="KW-1185">Reference proteome</keyword>
<evidence type="ECO:0000313" key="3">
    <source>
        <dbReference type="EMBL" id="KAL2061311.1"/>
    </source>
</evidence>
<name>A0ABR4BVQ1_9HELO</name>
<dbReference type="Proteomes" id="UP001595075">
    <property type="component" value="Unassembled WGS sequence"/>
</dbReference>
<feature type="chain" id="PRO_5045634676" description="Cyanovirin-N domain-containing protein" evidence="1">
    <location>
        <begin position="21"/>
        <end position="148"/>
    </location>
</feature>
<sequence>MYASVFAMALVFIAPAPVVGDGGLGLSCENIKIDFRAPSTLSANCRTEQGRLAFDSMRLSFCVGNNDGNLQTHDYISVPLHNCIGNHGGMIACVFGTRMKEIKETLVSAPEPTLSLSFKKPSILDIIGVSISGWKFDMTSAPRLLIAP</sequence>
<protein>
    <recommendedName>
        <fullName evidence="2">Cyanovirin-N domain-containing protein</fullName>
    </recommendedName>
</protein>
<dbReference type="Pfam" id="PF08881">
    <property type="entry name" value="CVNH"/>
    <property type="match status" value="1"/>
</dbReference>
<dbReference type="SUPFAM" id="SSF51322">
    <property type="entry name" value="Cyanovirin-N"/>
    <property type="match status" value="1"/>
</dbReference>